<sequence length="746" mass="79595">MPVDPHRPASRTVLEVATLSLREGHDLRAILDEVTAAGVEATGAQYGAFFYHSEDEGGSRLDVFSLVGAERHEMPATTPVRSTPLFAPTFSGEGSVRVGDVAREPRFGHNAHGGLPAPHVPVRSYLATPVRGTDGRVFGAVLYGHRDPDRFGEAEQEAAEAVAAQAAVAIDNARLFAAEREARETAERERAAARAATLRMQQLQRITALLSRTASATDVIAVVPEAVSEVLGCHSSAVYMIDPSGRPGLVGRGTSNLPPDIAARLTHLPLDVDSHVTAAFHGREPRWLLTGQRARYSTYDGLDTGSIGTSVAVPVLDRDSRAVGVLIVNDEDEREPHPDDVDLLRSVAAQVAQALERARLYDAERAAREQLAASVTALTDLARALQQGLLPRELPDLDRTSVAVRYLPAVAGAEVGGDWYDAIRTSDHVVFVIGDVQGHSTTAAGLMGQLRTAVRAYVSEGHGPAAVLQRTNRMLLDLNHDLFATCCLVQLDQRTGVAVVASAGHPLPMAADERGVRELTVAPGLPLGIQADADYEVAVHKLPLPTRVVLYTDGVVETAGAPLSTGEEALRASLTQPAASCEQLADRIVAGIPHRLTDDAAVLLLDYAGPRVHGDEVAVTLPTDRRAVSAARSFLRAELGQWRLEHLIDDSELVLSELVTNALVHTDDPPVVTLRYVSDSDELVLSVRDRSARGPEERSPDLEAQGGRGLLIVDTLATAWGVTSHDDGKTVWAELLASRPGGLVTS</sequence>
<dbReference type="Pfam" id="PF13581">
    <property type="entry name" value="HATPase_c_2"/>
    <property type="match status" value="1"/>
</dbReference>
<comment type="caution">
    <text evidence="4">The sequence shown here is derived from an EMBL/GenBank/DDBJ whole genome shotgun (WGS) entry which is preliminary data.</text>
</comment>
<accession>A0A2S6IFU2</accession>
<dbReference type="PANTHER" id="PTHR43156:SF2">
    <property type="entry name" value="STAGE II SPORULATION PROTEIN E"/>
    <property type="match status" value="1"/>
</dbReference>
<dbReference type="PANTHER" id="PTHR43156">
    <property type="entry name" value="STAGE II SPORULATION PROTEIN E-RELATED"/>
    <property type="match status" value="1"/>
</dbReference>
<dbReference type="Gene3D" id="3.30.565.10">
    <property type="entry name" value="Histidine kinase-like ATPase, C-terminal domain"/>
    <property type="match status" value="1"/>
</dbReference>
<dbReference type="InterPro" id="IPR036890">
    <property type="entry name" value="HATPase_C_sf"/>
</dbReference>
<proteinExistence type="predicted"/>
<evidence type="ECO:0000256" key="1">
    <source>
        <dbReference type="ARBA" id="ARBA00022801"/>
    </source>
</evidence>
<dbReference type="Proteomes" id="UP000239485">
    <property type="component" value="Unassembled WGS sequence"/>
</dbReference>
<dbReference type="Pfam" id="PF07228">
    <property type="entry name" value="SpoIIE"/>
    <property type="match status" value="1"/>
</dbReference>
<dbReference type="SMART" id="SM00065">
    <property type="entry name" value="GAF"/>
    <property type="match status" value="2"/>
</dbReference>
<feature type="domain" description="PPM-type phosphatase" evidence="3">
    <location>
        <begin position="400"/>
        <end position="607"/>
    </location>
</feature>
<reference evidence="4 5" key="1">
    <citation type="submission" date="2018-02" db="EMBL/GenBank/DDBJ databases">
        <title>Genomic Encyclopedia of Archaeal and Bacterial Type Strains, Phase II (KMG-II): from individual species to whole genera.</title>
        <authorList>
            <person name="Goeker M."/>
        </authorList>
    </citation>
    <scope>NUCLEOTIDE SEQUENCE [LARGE SCALE GENOMIC DNA]</scope>
    <source>
        <strain evidence="4 5">DSM 22857</strain>
    </source>
</reference>
<protein>
    <submittedName>
        <fullName evidence="4">Serine phosphatase RsbU (Regulator of sigma subunit)</fullName>
    </submittedName>
</protein>
<dbReference type="InterPro" id="IPR052016">
    <property type="entry name" value="Bact_Sigma-Reg"/>
</dbReference>
<dbReference type="InterPro" id="IPR003018">
    <property type="entry name" value="GAF"/>
</dbReference>
<dbReference type="InterPro" id="IPR029016">
    <property type="entry name" value="GAF-like_dom_sf"/>
</dbReference>
<evidence type="ECO:0000259" key="3">
    <source>
        <dbReference type="SMART" id="SM00331"/>
    </source>
</evidence>
<dbReference type="SUPFAM" id="SSF55781">
    <property type="entry name" value="GAF domain-like"/>
    <property type="match status" value="2"/>
</dbReference>
<evidence type="ECO:0000313" key="5">
    <source>
        <dbReference type="Proteomes" id="UP000239485"/>
    </source>
</evidence>
<feature type="domain" description="GAF" evidence="2">
    <location>
        <begin position="215"/>
        <end position="365"/>
    </location>
</feature>
<dbReference type="InterPro" id="IPR036457">
    <property type="entry name" value="PPM-type-like_dom_sf"/>
</dbReference>
<dbReference type="GO" id="GO:0016791">
    <property type="term" value="F:phosphatase activity"/>
    <property type="evidence" value="ECO:0007669"/>
    <property type="project" value="TreeGrafter"/>
</dbReference>
<dbReference type="InterPro" id="IPR001932">
    <property type="entry name" value="PPM-type_phosphatase-like_dom"/>
</dbReference>
<dbReference type="AlphaFoldDB" id="A0A2S6IFU2"/>
<feature type="domain" description="GAF" evidence="2">
    <location>
        <begin position="26"/>
        <end position="180"/>
    </location>
</feature>
<gene>
    <name evidence="4" type="ORF">CLV92_1118</name>
</gene>
<dbReference type="SUPFAM" id="SSF81606">
    <property type="entry name" value="PP2C-like"/>
    <property type="match status" value="1"/>
</dbReference>
<keyword evidence="5" id="KW-1185">Reference proteome</keyword>
<dbReference type="InterPro" id="IPR003594">
    <property type="entry name" value="HATPase_dom"/>
</dbReference>
<evidence type="ECO:0000259" key="2">
    <source>
        <dbReference type="SMART" id="SM00065"/>
    </source>
</evidence>
<dbReference type="EMBL" id="PTJD01000011">
    <property type="protein sequence ID" value="PPK93092.1"/>
    <property type="molecule type" value="Genomic_DNA"/>
</dbReference>
<dbReference type="SMART" id="SM00331">
    <property type="entry name" value="PP2C_SIG"/>
    <property type="match status" value="1"/>
</dbReference>
<dbReference type="Gene3D" id="3.30.450.40">
    <property type="match status" value="2"/>
</dbReference>
<keyword evidence="1" id="KW-0378">Hydrolase</keyword>
<organism evidence="4 5">
    <name type="scientific">Kineococcus xinjiangensis</name>
    <dbReference type="NCBI Taxonomy" id="512762"/>
    <lineage>
        <taxon>Bacteria</taxon>
        <taxon>Bacillati</taxon>
        <taxon>Actinomycetota</taxon>
        <taxon>Actinomycetes</taxon>
        <taxon>Kineosporiales</taxon>
        <taxon>Kineosporiaceae</taxon>
        <taxon>Kineococcus</taxon>
    </lineage>
</organism>
<dbReference type="SUPFAM" id="SSF55874">
    <property type="entry name" value="ATPase domain of HSP90 chaperone/DNA topoisomerase II/histidine kinase"/>
    <property type="match status" value="1"/>
</dbReference>
<evidence type="ECO:0000313" key="4">
    <source>
        <dbReference type="EMBL" id="PPK93092.1"/>
    </source>
</evidence>
<dbReference type="Pfam" id="PF13185">
    <property type="entry name" value="GAF_2"/>
    <property type="match status" value="2"/>
</dbReference>
<dbReference type="Gene3D" id="3.60.40.10">
    <property type="entry name" value="PPM-type phosphatase domain"/>
    <property type="match status" value="1"/>
</dbReference>
<name>A0A2S6IFU2_9ACTN</name>
<dbReference type="CDD" id="cd16936">
    <property type="entry name" value="HATPase_RsbW-like"/>
    <property type="match status" value="1"/>
</dbReference>